<dbReference type="Proteomes" id="UP000193834">
    <property type="component" value="Unassembled WGS sequence"/>
</dbReference>
<dbReference type="InterPro" id="IPR025071">
    <property type="entry name" value="DUF3939"/>
</dbReference>
<dbReference type="RefSeq" id="WP_085492959.1">
    <property type="nucleotide sequence ID" value="NZ_FXAZ01000001.1"/>
</dbReference>
<dbReference type="STRING" id="1852522.SAMN06295960_0722"/>
<proteinExistence type="predicted"/>
<dbReference type="EMBL" id="FXAZ01000001">
    <property type="protein sequence ID" value="SMG17683.1"/>
    <property type="molecule type" value="Genomic_DNA"/>
</dbReference>
<sequence length="162" mass="19517">MKWLKKWFARNKTSHPKHDKQIVVTIDEVRKAINAWEHDMPDQIKRTQLLREDQSVDLARLTRYLGGTSDQRFYMSRFTYQLFEETDKDIPYYIDMVQAAVDDYMDEHPKLPVIEGSRNRQIHYDQLIAGHYLKEKPSIPLFLTTDEFLLTHEPEWHVRKLQ</sequence>
<dbReference type="Pfam" id="PF13075">
    <property type="entry name" value="DUF3939"/>
    <property type="match status" value="1"/>
</dbReference>
<evidence type="ECO:0000313" key="2">
    <source>
        <dbReference type="Proteomes" id="UP000193834"/>
    </source>
</evidence>
<evidence type="ECO:0008006" key="3">
    <source>
        <dbReference type="Google" id="ProtNLM"/>
    </source>
</evidence>
<accession>A0A1X7IRJ7</accession>
<protein>
    <recommendedName>
        <fullName evidence="3">DUF3939 domain-containing protein</fullName>
    </recommendedName>
</protein>
<organism evidence="1 2">
    <name type="scientific">Paenibacillus aquistagni</name>
    <dbReference type="NCBI Taxonomy" id="1852522"/>
    <lineage>
        <taxon>Bacteria</taxon>
        <taxon>Bacillati</taxon>
        <taxon>Bacillota</taxon>
        <taxon>Bacilli</taxon>
        <taxon>Bacillales</taxon>
        <taxon>Paenibacillaceae</taxon>
        <taxon>Paenibacillus</taxon>
    </lineage>
</organism>
<gene>
    <name evidence="1" type="ORF">SAMN06295960_0722</name>
</gene>
<reference evidence="1 2" key="1">
    <citation type="submission" date="2017-04" db="EMBL/GenBank/DDBJ databases">
        <authorList>
            <person name="Afonso C.L."/>
            <person name="Miller P.J."/>
            <person name="Scott M.A."/>
            <person name="Spackman E."/>
            <person name="Goraichik I."/>
            <person name="Dimitrov K.M."/>
            <person name="Suarez D.L."/>
            <person name="Swayne D.E."/>
        </authorList>
    </citation>
    <scope>NUCLEOTIDE SEQUENCE [LARGE SCALE GENOMIC DNA]</scope>
    <source>
        <strain evidence="1 2">11</strain>
    </source>
</reference>
<name>A0A1X7IRJ7_9BACL</name>
<dbReference type="OrthoDB" id="2352834at2"/>
<keyword evidence="2" id="KW-1185">Reference proteome</keyword>
<evidence type="ECO:0000313" key="1">
    <source>
        <dbReference type="EMBL" id="SMG17683.1"/>
    </source>
</evidence>
<dbReference type="AlphaFoldDB" id="A0A1X7IRJ7"/>